<reference evidence="1" key="1">
    <citation type="journal article" date="2020" name="ISME J.">
        <title>Gammaproteobacteria mediating utilization of methyl-, sulfur- and petroleum organic compounds in deep ocean hydrothermal plumes.</title>
        <authorList>
            <person name="Zhou Z."/>
            <person name="Liu Y."/>
            <person name="Pan J."/>
            <person name="Cron B.R."/>
            <person name="Toner B.M."/>
            <person name="Anantharaman K."/>
            <person name="Breier J.A."/>
            <person name="Dick G.J."/>
            <person name="Li M."/>
        </authorList>
    </citation>
    <scope>NUCLEOTIDE SEQUENCE</scope>
    <source>
        <strain evidence="1">SZUA-1435</strain>
    </source>
</reference>
<dbReference type="Gene3D" id="2.40.50.140">
    <property type="entry name" value="Nucleic acid-binding proteins"/>
    <property type="match status" value="1"/>
</dbReference>
<organism evidence="1 2">
    <name type="scientific">Ignisphaera aggregans</name>
    <dbReference type="NCBI Taxonomy" id="334771"/>
    <lineage>
        <taxon>Archaea</taxon>
        <taxon>Thermoproteota</taxon>
        <taxon>Thermoprotei</taxon>
        <taxon>Desulfurococcales</taxon>
        <taxon>Desulfurococcaceae</taxon>
        <taxon>Ignisphaera</taxon>
    </lineage>
</organism>
<proteinExistence type="predicted"/>
<dbReference type="Pfam" id="PF04919">
    <property type="entry name" value="DUF655"/>
    <property type="match status" value="1"/>
</dbReference>
<accession>A0A833DUX5</accession>
<sequence length="196" mass="23091">MPLGNPYDKHPQHRTSPVAQAIGTKYFTLVEIVPLKELSISVGERVPIASMPNLPGHPVYDRLTYNDLTTVAKENLEKVLRRIVEEKERVFVQFFNIAEPINIRLHSLELLPGIGKKTLALILEERKKKPFESFEDIRRRVRINDPAKLFVDRLLTELRCEERYYLFIDPYPPSTEYRRLGYLELLYKYTNYSDPW</sequence>
<dbReference type="EMBL" id="DQTV01000081">
    <property type="protein sequence ID" value="HIP57309.1"/>
    <property type="molecule type" value="Genomic_DNA"/>
</dbReference>
<dbReference type="PANTHER" id="PTHR40734">
    <property type="entry name" value="TRNA-SPECIFIC ADENOSINE DEAMINASE-RELATED"/>
    <property type="match status" value="1"/>
</dbReference>
<protein>
    <submittedName>
        <fullName evidence="1">DUF655 domain-containing protein</fullName>
    </submittedName>
</protein>
<evidence type="ECO:0000313" key="2">
    <source>
        <dbReference type="Proteomes" id="UP000605805"/>
    </source>
</evidence>
<dbReference type="PANTHER" id="PTHR40734:SF1">
    <property type="entry name" value="DNA-BINDING PROTEIN"/>
    <property type="match status" value="1"/>
</dbReference>
<dbReference type="InterPro" id="IPR007003">
    <property type="entry name" value="DUF655"/>
</dbReference>
<dbReference type="InterPro" id="IPR012340">
    <property type="entry name" value="NA-bd_OB-fold"/>
</dbReference>
<dbReference type="AlphaFoldDB" id="A0A833DUX5"/>
<gene>
    <name evidence="1" type="ORF">EYH02_04495</name>
</gene>
<name>A0A833DUX5_9CREN</name>
<dbReference type="Gene3D" id="1.10.150.280">
    <property type="entry name" value="AF1531-like domain"/>
    <property type="match status" value="1"/>
</dbReference>
<comment type="caution">
    <text evidence="1">The sequence shown here is derived from an EMBL/GenBank/DDBJ whole genome shotgun (WGS) entry which is preliminary data.</text>
</comment>
<dbReference type="SUPFAM" id="SSF160975">
    <property type="entry name" value="AF1531-like"/>
    <property type="match status" value="1"/>
</dbReference>
<evidence type="ECO:0000313" key="1">
    <source>
        <dbReference type="EMBL" id="HIP57309.1"/>
    </source>
</evidence>
<dbReference type="Proteomes" id="UP000605805">
    <property type="component" value="Unassembled WGS sequence"/>
</dbReference>